<keyword evidence="1" id="KW-0812">Transmembrane</keyword>
<evidence type="ECO:0000256" key="1">
    <source>
        <dbReference type="SAM" id="Phobius"/>
    </source>
</evidence>
<dbReference type="EMBL" id="CP012195">
    <property type="protein sequence ID" value="AKT90363.1"/>
    <property type="molecule type" value="Genomic_DNA"/>
</dbReference>
<reference evidence="2 3" key="1">
    <citation type="journal article" date="2015" name="Genome Announc.">
        <title>Complete Genome Sequence of the Campylobacter ureolyticus Clinical Isolate RIGS 9880.</title>
        <authorList>
            <person name="Miller W.G."/>
            <person name="Yee E."/>
            <person name="On S.L."/>
            <person name="Andersen L.P."/>
            <person name="Bono J.L."/>
        </authorList>
    </citation>
    <scope>NUCLEOTIDE SEQUENCE [LARGE SCALE GENOMIC DNA]</scope>
    <source>
        <strain evidence="2 3">RIGS 9880</strain>
    </source>
</reference>
<protein>
    <submittedName>
        <fullName evidence="2">Uncharacterized protein</fullName>
    </submittedName>
</protein>
<evidence type="ECO:0000313" key="2">
    <source>
        <dbReference type="EMBL" id="AKT90363.1"/>
    </source>
</evidence>
<keyword evidence="1" id="KW-0472">Membrane</keyword>
<evidence type="ECO:0000313" key="3">
    <source>
        <dbReference type="Proteomes" id="UP000063971"/>
    </source>
</evidence>
<organism evidence="2 3">
    <name type="scientific">Campylobacter ureolyticus RIGS 9880</name>
    <dbReference type="NCBI Taxonomy" id="1032069"/>
    <lineage>
        <taxon>Bacteria</taxon>
        <taxon>Pseudomonadati</taxon>
        <taxon>Campylobacterota</taxon>
        <taxon>Epsilonproteobacteria</taxon>
        <taxon>Campylobacterales</taxon>
        <taxon>Campylobacteraceae</taxon>
        <taxon>Campylobacter</taxon>
    </lineage>
</organism>
<proteinExistence type="predicted"/>
<dbReference type="KEGG" id="cure:CUREO_0490"/>
<keyword evidence="1" id="KW-1133">Transmembrane helix</keyword>
<dbReference type="Proteomes" id="UP000063971">
    <property type="component" value="Chromosome"/>
</dbReference>
<accession>A0AAU8U1F5</accession>
<sequence>MVLSNFKGVVMFENIIIFLVFIAIFSVVIAIIFAFIAWSLATVYNFLSLFDRPYKEPKHKEPIYEEPEQKPLNTKL</sequence>
<name>A0AAU8U1F5_9BACT</name>
<feature type="transmembrane region" description="Helical" evidence="1">
    <location>
        <begin position="15"/>
        <end position="47"/>
    </location>
</feature>
<gene>
    <name evidence="2" type="ORF">CUREO_0490</name>
</gene>
<dbReference type="AlphaFoldDB" id="A0AAU8U1F5"/>